<protein>
    <recommendedName>
        <fullName evidence="2">TPM domain-containing protein</fullName>
    </recommendedName>
</protein>
<dbReference type="Proteomes" id="UP000007587">
    <property type="component" value="Chromosome"/>
</dbReference>
<dbReference type="Gene3D" id="3.10.310.50">
    <property type="match status" value="1"/>
</dbReference>
<dbReference type="Pfam" id="PF04536">
    <property type="entry name" value="TPM_phosphatase"/>
    <property type="match status" value="1"/>
</dbReference>
<evidence type="ECO:0000313" key="3">
    <source>
        <dbReference type="EMBL" id="AFE05016.1"/>
    </source>
</evidence>
<evidence type="ECO:0000259" key="2">
    <source>
        <dbReference type="Pfam" id="PF04536"/>
    </source>
</evidence>
<dbReference type="PANTHER" id="PTHR30373">
    <property type="entry name" value="UPF0603 PROTEIN YGCG"/>
    <property type="match status" value="1"/>
</dbReference>
<dbReference type="InParanoid" id="H8MF14"/>
<feature type="compositionally biased region" description="Basic residues" evidence="1">
    <location>
        <begin position="351"/>
        <end position="361"/>
    </location>
</feature>
<reference evidence="3 4" key="1">
    <citation type="journal article" date="2012" name="J. Bacteriol.">
        <title>Complete Genome Sequence of the Fruiting Myxobacterium Corallococcus coralloides DSM 2259.</title>
        <authorList>
            <person name="Huntley S."/>
            <person name="Zhang Y."/>
            <person name="Treuner-Lange A."/>
            <person name="Kneip S."/>
            <person name="Sensen C.W."/>
            <person name="Sogaard-Andersen L."/>
        </authorList>
    </citation>
    <scope>NUCLEOTIDE SEQUENCE [LARGE SCALE GENOMIC DNA]</scope>
    <source>
        <strain evidence="4">ATCC 25202 / DSM 2259 / NBRC 100086 / M2</strain>
    </source>
</reference>
<keyword evidence="4" id="KW-1185">Reference proteome</keyword>
<reference evidence="4" key="2">
    <citation type="submission" date="2012-03" db="EMBL/GenBank/DDBJ databases">
        <title>Genome sequence of the fruiting myxobacterium Corallococcus coralloides DSM 2259.</title>
        <authorList>
            <person name="Huntley S."/>
            <person name="Zhang Y."/>
            <person name="Treuner-Lange A."/>
            <person name="Sensen C.W."/>
            <person name="Sogaard-Andersen L."/>
        </authorList>
    </citation>
    <scope>NUCLEOTIDE SEQUENCE [LARGE SCALE GENOMIC DNA]</scope>
    <source>
        <strain evidence="4">ATCC 25202 / DSM 2259 / NBRC 100086 / M2</strain>
    </source>
</reference>
<evidence type="ECO:0000256" key="1">
    <source>
        <dbReference type="SAM" id="MobiDB-lite"/>
    </source>
</evidence>
<dbReference type="HOGENOM" id="CLU_035211_4_1_7"/>
<dbReference type="KEGG" id="ccx:COCOR_03118"/>
<name>H8MF14_CORCM</name>
<organism evidence="3 4">
    <name type="scientific">Corallococcus coralloides (strain ATCC 25202 / DSM 2259 / NBRC 100086 / M2)</name>
    <name type="common">Myxococcus coralloides</name>
    <dbReference type="NCBI Taxonomy" id="1144275"/>
    <lineage>
        <taxon>Bacteria</taxon>
        <taxon>Pseudomonadati</taxon>
        <taxon>Myxococcota</taxon>
        <taxon>Myxococcia</taxon>
        <taxon>Myxococcales</taxon>
        <taxon>Cystobacterineae</taxon>
        <taxon>Myxococcaceae</taxon>
        <taxon>Corallococcus</taxon>
    </lineage>
</organism>
<feature type="compositionally biased region" description="Low complexity" evidence="1">
    <location>
        <begin position="362"/>
        <end position="375"/>
    </location>
</feature>
<feature type="region of interest" description="Disordered" evidence="1">
    <location>
        <begin position="350"/>
        <end position="390"/>
    </location>
</feature>
<feature type="domain" description="TPM" evidence="2">
    <location>
        <begin position="50"/>
        <end position="168"/>
    </location>
</feature>
<dbReference type="EMBL" id="CP003389">
    <property type="protein sequence ID" value="AFE05016.1"/>
    <property type="molecule type" value="Genomic_DNA"/>
</dbReference>
<dbReference type="eggNOG" id="COG1512">
    <property type="taxonomic scope" value="Bacteria"/>
</dbReference>
<sequence length="390" mass="41979">MAPSVTFGAMRAWLGFVVLFCALGTPALGVTVEAVPRPAAGSWTVDLTPSHVLKPEVRADVDEMARSLNDRGLGQLMVVMVDTTSPRRSREFALELFNRWGIGHPGRDDGALLFIAYADRKAEIILGDGVDDPDDQAASDAVMAQEVVPAFKRGDPNEAVRGGAQGLKELIENSRLNNPDAAADAPSAASDDVELMDWEREAFLNTPHMQVLTAEEPSPPPNVGLFAGAAGVLGAAGLAGRAWLRRRPRKCRTCNNPRVRLGEAADDAHLDPGQRFEESLGSVDYDVWWCAPCEDAAVERYGRFFSRFKRCQRCGYVTGKQTSRTLRSATYDHGGEVEVTVRCGHCDHVTTSRHRTPRRTRSSSSSSSSSSRSSSSGGGRSSGGGSSGSW</sequence>
<evidence type="ECO:0000313" key="4">
    <source>
        <dbReference type="Proteomes" id="UP000007587"/>
    </source>
</evidence>
<dbReference type="AlphaFoldDB" id="H8MF14"/>
<dbReference type="PANTHER" id="PTHR30373:SF2">
    <property type="entry name" value="UPF0603 PROTEIN YGCG"/>
    <property type="match status" value="1"/>
</dbReference>
<gene>
    <name evidence="3" type="ordered locus">COCOR_03118</name>
</gene>
<feature type="compositionally biased region" description="Gly residues" evidence="1">
    <location>
        <begin position="376"/>
        <end position="390"/>
    </location>
</feature>
<dbReference type="STRING" id="1144275.COCOR_03118"/>
<accession>H8MF14</accession>
<proteinExistence type="predicted"/>
<dbReference type="InterPro" id="IPR007621">
    <property type="entry name" value="TPM_dom"/>
</dbReference>